<dbReference type="AlphaFoldDB" id="A0A8J7PKB4"/>
<dbReference type="Proteomes" id="UP000664277">
    <property type="component" value="Unassembled WGS sequence"/>
</dbReference>
<protein>
    <submittedName>
        <fullName evidence="1">Carboxypeptidase regulatory-like domain-containing protein</fullName>
    </submittedName>
</protein>
<comment type="caution">
    <text evidence="1">The sequence shown here is derived from an EMBL/GenBank/DDBJ whole genome shotgun (WGS) entry which is preliminary data.</text>
</comment>
<gene>
    <name evidence="1" type="ORF">J0M35_03645</name>
</gene>
<keyword evidence="1" id="KW-0121">Carboxypeptidase</keyword>
<keyword evidence="1" id="KW-0645">Protease</keyword>
<accession>A0A8J7PKB4</accession>
<dbReference type="SUPFAM" id="SSF49452">
    <property type="entry name" value="Starch-binding domain-like"/>
    <property type="match status" value="1"/>
</dbReference>
<dbReference type="GO" id="GO:0004180">
    <property type="term" value="F:carboxypeptidase activity"/>
    <property type="evidence" value="ECO:0007669"/>
    <property type="project" value="UniProtKB-KW"/>
</dbReference>
<reference evidence="1" key="1">
    <citation type="submission" date="2021-02" db="EMBL/GenBank/DDBJ databases">
        <title>Genome-Resolved Metagenomics of a Microbial Community Performing Photosynthetic Biological Nutrient Removal.</title>
        <authorList>
            <person name="Mcdaniel E.A."/>
        </authorList>
    </citation>
    <scope>NUCLEOTIDE SEQUENCE</scope>
    <source>
        <strain evidence="1">UWPOB_OBS1</strain>
    </source>
</reference>
<dbReference type="GO" id="GO:0030246">
    <property type="term" value="F:carbohydrate binding"/>
    <property type="evidence" value="ECO:0007669"/>
    <property type="project" value="InterPro"/>
</dbReference>
<dbReference type="Gene3D" id="2.60.40.1120">
    <property type="entry name" value="Carboxypeptidase-like, regulatory domain"/>
    <property type="match status" value="1"/>
</dbReference>
<dbReference type="EMBL" id="JAFLCK010000003">
    <property type="protein sequence ID" value="MBN8659432.1"/>
    <property type="molecule type" value="Genomic_DNA"/>
</dbReference>
<keyword evidence="1" id="KW-0378">Hydrolase</keyword>
<dbReference type="InterPro" id="IPR013784">
    <property type="entry name" value="Carb-bd-like_fold"/>
</dbReference>
<dbReference type="InterPro" id="IPR013783">
    <property type="entry name" value="Ig-like_fold"/>
</dbReference>
<proteinExistence type="predicted"/>
<dbReference type="InterPro" id="IPR008969">
    <property type="entry name" value="CarboxyPept-like_regulatory"/>
</dbReference>
<dbReference type="Gene3D" id="2.60.40.10">
    <property type="entry name" value="Immunoglobulins"/>
    <property type="match status" value="1"/>
</dbReference>
<evidence type="ECO:0000313" key="1">
    <source>
        <dbReference type="EMBL" id="MBN8659432.1"/>
    </source>
</evidence>
<name>A0A8J7PKB4_9BACT</name>
<sequence>MSYFQEPDRFTYNLAGQVKHQGLPVANLRVVIFDQYQILGSGQEEPFAETLTGARGEFSFSLRPGFYSIKALPDIQSGTRFLEKVLPDIRVLGNSSVNISLSTGFVIRGRVKLPQESEGEDDLRSALFSGMELVALGIEPSAYKVNVPLSPQGEFALVVPKGKYHIALKGRSSPAKASGSANSNSNNSHPRFNFLSTGSDVLLVQDDEDITITLPGLTGFGGVVSDGAGEAIVGARVTLTPSMVRTATPCTEGLLLSELDLKTQAVTAEEGRFQFAVEPGFYDLLIEAPETSNCFSYKEHDIEVVESEGGTALRQYRLSKGNLLRGQVSYETRLLSQALVRAFSLDKKDGGDYLTRTNEDGQFMLSLPPGSYRVTISAHPKDSPTLSVGGIEYASLAPWTRIFEIDGENQLNCKLTDGTAVFGKISDDAGQARPGVKVAVYEDMQGEAIALATTDSEGRYGLFLSPGKYHLVVHRDFSQAREIEIEAEPCEINIVWHGWSQIVFHLMGEDGHPVPRCRVLYAPYGDDYVESGQEKPGGKSGAVDYPHGFVLTQDDGSCKLTLPAGVYSFRFVPPQAGSYEPKSIRQLSISADVAKKITLELKRS</sequence>
<evidence type="ECO:0000313" key="2">
    <source>
        <dbReference type="Proteomes" id="UP000664277"/>
    </source>
</evidence>
<organism evidence="1 2">
    <name type="scientific">Candidatus Obscuribacter phosphatis</name>
    <dbReference type="NCBI Taxonomy" id="1906157"/>
    <lineage>
        <taxon>Bacteria</taxon>
        <taxon>Bacillati</taxon>
        <taxon>Candidatus Melainabacteria</taxon>
        <taxon>Candidatus Obscuribacterales</taxon>
        <taxon>Candidatus Obscuribacteraceae</taxon>
        <taxon>Candidatus Obscuribacter</taxon>
    </lineage>
</organism>
<dbReference type="SUPFAM" id="SSF49464">
    <property type="entry name" value="Carboxypeptidase regulatory domain-like"/>
    <property type="match status" value="2"/>
</dbReference>